<dbReference type="Pfam" id="PF02627">
    <property type="entry name" value="CMD"/>
    <property type="match status" value="1"/>
</dbReference>
<dbReference type="InterPro" id="IPR029032">
    <property type="entry name" value="AhpD-like"/>
</dbReference>
<reference evidence="2" key="1">
    <citation type="submission" date="2023-03" db="EMBL/GenBank/DDBJ databases">
        <title>Actinorhabdospora filicis NBRC 111898.</title>
        <authorList>
            <person name="Ichikawa N."/>
            <person name="Sato H."/>
            <person name="Tonouchi N."/>
        </authorList>
    </citation>
    <scope>NUCLEOTIDE SEQUENCE</scope>
    <source>
        <strain evidence="2">NBRC 111898</strain>
    </source>
</reference>
<dbReference type="InterPro" id="IPR004675">
    <property type="entry name" value="AhpD_core"/>
</dbReference>
<dbReference type="Gene3D" id="1.20.1290.10">
    <property type="entry name" value="AhpD-like"/>
    <property type="match status" value="1"/>
</dbReference>
<dbReference type="EMBL" id="BSTX01000003">
    <property type="protein sequence ID" value="GLZ80155.1"/>
    <property type="molecule type" value="Genomic_DNA"/>
</dbReference>
<dbReference type="RefSeq" id="WP_285665278.1">
    <property type="nucleotide sequence ID" value="NZ_BSTX01000003.1"/>
</dbReference>
<name>A0A9W6SNI6_9ACTN</name>
<accession>A0A9W6SNI6</accession>
<keyword evidence="3" id="KW-1185">Reference proteome</keyword>
<dbReference type="PANTHER" id="PTHR34846:SF10">
    <property type="entry name" value="CYTOPLASMIC PROTEIN"/>
    <property type="match status" value="1"/>
</dbReference>
<evidence type="ECO:0000313" key="3">
    <source>
        <dbReference type="Proteomes" id="UP001165079"/>
    </source>
</evidence>
<evidence type="ECO:0000313" key="2">
    <source>
        <dbReference type="EMBL" id="GLZ80155.1"/>
    </source>
</evidence>
<evidence type="ECO:0000259" key="1">
    <source>
        <dbReference type="Pfam" id="PF02627"/>
    </source>
</evidence>
<comment type="caution">
    <text evidence="2">The sequence shown here is derived from an EMBL/GenBank/DDBJ whole genome shotgun (WGS) entry which is preliminary data.</text>
</comment>
<dbReference type="AlphaFoldDB" id="A0A9W6SNI6"/>
<dbReference type="Proteomes" id="UP001165079">
    <property type="component" value="Unassembled WGS sequence"/>
</dbReference>
<protein>
    <submittedName>
        <fullName evidence="2">Alkyl hydroperoxide reductase AhpD</fullName>
    </submittedName>
</protein>
<feature type="domain" description="Carboxymuconolactone decarboxylase-like" evidence="1">
    <location>
        <begin position="14"/>
        <end position="94"/>
    </location>
</feature>
<dbReference type="PANTHER" id="PTHR34846">
    <property type="entry name" value="4-CARBOXYMUCONOLACTONE DECARBOXYLASE FAMILY PROTEIN (AFU_ORTHOLOGUE AFUA_6G11590)"/>
    <property type="match status" value="1"/>
</dbReference>
<dbReference type="NCBIfam" id="TIGR00778">
    <property type="entry name" value="ahpD_dom"/>
    <property type="match status" value="1"/>
</dbReference>
<sequence>MTHRMKRFLNHSEAAYQAWLAVEQHVRSAGVPHATLELVKLRASQINGCAFCLDMHARDAREHGESEVRLWTLAGWREAPYYTPAERAALALTEAMTLLDAHGVPDEIWDEAAAHFEEAQLAALVVGIVQINTWNRVNVALRVPPMTKI</sequence>
<dbReference type="GO" id="GO:0051920">
    <property type="term" value="F:peroxiredoxin activity"/>
    <property type="evidence" value="ECO:0007669"/>
    <property type="project" value="InterPro"/>
</dbReference>
<dbReference type="SUPFAM" id="SSF69118">
    <property type="entry name" value="AhpD-like"/>
    <property type="match status" value="1"/>
</dbReference>
<proteinExistence type="predicted"/>
<organism evidence="2 3">
    <name type="scientific">Actinorhabdospora filicis</name>
    <dbReference type="NCBI Taxonomy" id="1785913"/>
    <lineage>
        <taxon>Bacteria</taxon>
        <taxon>Bacillati</taxon>
        <taxon>Actinomycetota</taxon>
        <taxon>Actinomycetes</taxon>
        <taxon>Micromonosporales</taxon>
        <taxon>Micromonosporaceae</taxon>
        <taxon>Actinorhabdospora</taxon>
    </lineage>
</organism>
<dbReference type="InterPro" id="IPR003779">
    <property type="entry name" value="CMD-like"/>
</dbReference>
<gene>
    <name evidence="2" type="ORF">Afil01_49620</name>
</gene>